<sequence>MKKWMTSAILYLVVVIAVYNLYGLITSSDQEGSDPAAEHSSHGEETAQHDHGDHHTESDVKAEVRASDNNINIYLTDQSGHPVEELEVNHEEVLHLIIVDEQLEQYYHLHPNQIDVGVFQASHELSAGTYIAFVDVLPAEQSYEVAPLHFTIGGEEKAHEHGNLTPDQEFIKVINGQSSILEMSSMNAGEPITLNFKLPNAVIEPYLGAMGHVVILDENGHNYLHVHPKNHEDLIFETFFDQPGIYKIWAEFQIAGEVLVFPYVVEIK</sequence>
<protein>
    <recommendedName>
        <fullName evidence="4">Secreted protein</fullName>
    </recommendedName>
</protein>
<dbReference type="Proteomes" id="UP000199159">
    <property type="component" value="Unassembled WGS sequence"/>
</dbReference>
<feature type="region of interest" description="Disordered" evidence="1">
    <location>
        <begin position="29"/>
        <end position="60"/>
    </location>
</feature>
<evidence type="ECO:0000313" key="3">
    <source>
        <dbReference type="Proteomes" id="UP000199159"/>
    </source>
</evidence>
<evidence type="ECO:0000256" key="1">
    <source>
        <dbReference type="SAM" id="MobiDB-lite"/>
    </source>
</evidence>
<dbReference type="STRING" id="930152.SAMN05216565_11311"/>
<dbReference type="EMBL" id="FNJU01000013">
    <property type="protein sequence ID" value="SDP92418.1"/>
    <property type="molecule type" value="Genomic_DNA"/>
</dbReference>
<proteinExistence type="predicted"/>
<accession>A0A1H0WP40</accession>
<evidence type="ECO:0000313" key="2">
    <source>
        <dbReference type="EMBL" id="SDP92418.1"/>
    </source>
</evidence>
<name>A0A1H0WP40_9BACI</name>
<evidence type="ECO:0008006" key="4">
    <source>
        <dbReference type="Google" id="ProtNLM"/>
    </source>
</evidence>
<keyword evidence="3" id="KW-1185">Reference proteome</keyword>
<dbReference type="AlphaFoldDB" id="A0A1H0WP40"/>
<dbReference type="RefSeq" id="WP_090858181.1">
    <property type="nucleotide sequence ID" value="NZ_FNJU01000013.1"/>
</dbReference>
<organism evidence="2 3">
    <name type="scientific">Litchfieldia salsa</name>
    <dbReference type="NCBI Taxonomy" id="930152"/>
    <lineage>
        <taxon>Bacteria</taxon>
        <taxon>Bacillati</taxon>
        <taxon>Bacillota</taxon>
        <taxon>Bacilli</taxon>
        <taxon>Bacillales</taxon>
        <taxon>Bacillaceae</taxon>
        <taxon>Litchfieldia</taxon>
    </lineage>
</organism>
<feature type="compositionally biased region" description="Basic and acidic residues" evidence="1">
    <location>
        <begin position="36"/>
        <end position="60"/>
    </location>
</feature>
<gene>
    <name evidence="2" type="ORF">SAMN05216565_11311</name>
</gene>
<reference evidence="3" key="1">
    <citation type="submission" date="2016-10" db="EMBL/GenBank/DDBJ databases">
        <authorList>
            <person name="Varghese N."/>
            <person name="Submissions S."/>
        </authorList>
    </citation>
    <scope>NUCLEOTIDE SEQUENCE [LARGE SCALE GENOMIC DNA]</scope>
    <source>
        <strain evidence="3">IBRC-M10078</strain>
    </source>
</reference>
<dbReference type="OrthoDB" id="128043at2"/>